<dbReference type="PROSITE" id="PS50005">
    <property type="entry name" value="TPR"/>
    <property type="match status" value="4"/>
</dbReference>
<dbReference type="Pfam" id="PF13424">
    <property type="entry name" value="TPR_12"/>
    <property type="match status" value="1"/>
</dbReference>
<dbReference type="InterPro" id="IPR031101">
    <property type="entry name" value="Ctr9"/>
</dbReference>
<keyword evidence="2 3" id="KW-0802">TPR repeat</keyword>
<dbReference type="InterPro" id="IPR019734">
    <property type="entry name" value="TPR_rpt"/>
</dbReference>
<feature type="repeat" description="TPR" evidence="3">
    <location>
        <begin position="998"/>
        <end position="1031"/>
    </location>
</feature>
<reference evidence="6 7" key="1">
    <citation type="submission" date="2024-10" db="EMBL/GenBank/DDBJ databases">
        <title>Updated reference genomes for cyclostephanoid diatoms.</title>
        <authorList>
            <person name="Roberts W.R."/>
            <person name="Alverson A.J."/>
        </authorList>
    </citation>
    <scope>NUCLEOTIDE SEQUENCE [LARGE SCALE GENOMIC DNA]</scope>
    <source>
        <strain evidence="6 7">AJA232-27</strain>
    </source>
</reference>
<evidence type="ECO:0000256" key="2">
    <source>
        <dbReference type="ARBA" id="ARBA00022803"/>
    </source>
</evidence>
<feature type="compositionally biased region" description="Basic and acidic residues" evidence="5">
    <location>
        <begin position="1349"/>
        <end position="1361"/>
    </location>
</feature>
<dbReference type="Gene3D" id="1.25.40.10">
    <property type="entry name" value="Tetratricopeptide repeat domain"/>
    <property type="match status" value="3"/>
</dbReference>
<evidence type="ECO:0000256" key="1">
    <source>
        <dbReference type="ARBA" id="ARBA00022737"/>
    </source>
</evidence>
<dbReference type="GO" id="GO:0005634">
    <property type="term" value="C:nucleus"/>
    <property type="evidence" value="ECO:0007669"/>
    <property type="project" value="UniProtKB-ARBA"/>
</dbReference>
<name>A0ABD3MAX5_9STRA</name>
<feature type="region of interest" description="Disordered" evidence="5">
    <location>
        <begin position="1213"/>
        <end position="1361"/>
    </location>
</feature>
<dbReference type="Pfam" id="PF13176">
    <property type="entry name" value="TPR_7"/>
    <property type="match status" value="1"/>
</dbReference>
<feature type="region of interest" description="Disordered" evidence="5">
    <location>
        <begin position="169"/>
        <end position="214"/>
    </location>
</feature>
<proteinExistence type="predicted"/>
<feature type="repeat" description="TPR" evidence="3">
    <location>
        <begin position="520"/>
        <end position="553"/>
    </location>
</feature>
<accession>A0ABD3MAX5</accession>
<feature type="repeat" description="TPR" evidence="3">
    <location>
        <begin position="663"/>
        <end position="696"/>
    </location>
</feature>
<keyword evidence="1" id="KW-0677">Repeat</keyword>
<feature type="compositionally biased region" description="Acidic residues" evidence="5">
    <location>
        <begin position="48"/>
        <end position="57"/>
    </location>
</feature>
<keyword evidence="7" id="KW-1185">Reference proteome</keyword>
<gene>
    <name evidence="6" type="ORF">ACHAWU_000651</name>
</gene>
<feature type="compositionally biased region" description="Low complexity" evidence="5">
    <location>
        <begin position="196"/>
        <end position="214"/>
    </location>
</feature>
<keyword evidence="4" id="KW-0175">Coiled coil</keyword>
<feature type="compositionally biased region" description="Basic and acidic residues" evidence="5">
    <location>
        <begin position="1213"/>
        <end position="1230"/>
    </location>
</feature>
<dbReference type="InterPro" id="IPR011990">
    <property type="entry name" value="TPR-like_helical_dom_sf"/>
</dbReference>
<organism evidence="6 7">
    <name type="scientific">Discostella pseudostelligera</name>
    <dbReference type="NCBI Taxonomy" id="259834"/>
    <lineage>
        <taxon>Eukaryota</taxon>
        <taxon>Sar</taxon>
        <taxon>Stramenopiles</taxon>
        <taxon>Ochrophyta</taxon>
        <taxon>Bacillariophyta</taxon>
        <taxon>Coscinodiscophyceae</taxon>
        <taxon>Thalassiosirophycidae</taxon>
        <taxon>Stephanodiscales</taxon>
        <taxon>Stephanodiscaceae</taxon>
        <taxon>Discostella</taxon>
    </lineage>
</organism>
<comment type="caution">
    <text evidence="6">The sequence shown here is derived from an EMBL/GenBank/DDBJ whole genome shotgun (WGS) entry which is preliminary data.</text>
</comment>
<feature type="region of interest" description="Disordered" evidence="5">
    <location>
        <begin position="1"/>
        <end position="57"/>
    </location>
</feature>
<feature type="compositionally biased region" description="Gly residues" evidence="5">
    <location>
        <begin position="177"/>
        <end position="190"/>
    </location>
</feature>
<evidence type="ECO:0000256" key="4">
    <source>
        <dbReference type="SAM" id="Coils"/>
    </source>
</evidence>
<protein>
    <submittedName>
        <fullName evidence="6">Uncharacterized protein</fullName>
    </submittedName>
</protein>
<evidence type="ECO:0000256" key="3">
    <source>
        <dbReference type="PROSITE-ProRule" id="PRU00339"/>
    </source>
</evidence>
<dbReference type="Pfam" id="PF13181">
    <property type="entry name" value="TPR_8"/>
    <property type="match status" value="2"/>
</dbReference>
<evidence type="ECO:0000313" key="7">
    <source>
        <dbReference type="Proteomes" id="UP001530293"/>
    </source>
</evidence>
<sequence>MASTSIDPVTSEEDLPSSNNNRFDDGDDDEENNASSSSLLIPTSTAADEYEEEEDDDAPSLIIPITSSKSNNSPFIEIFPEEMASIRPHTLSSVLRDERAPLPTWCNASHLYIKLGNHERESHELLNEAAENEEEILSGSNNADKLRLLACAGIAALALANRGVVAADSLSGSSTSGAGGAASGGGGAGEMGRNANNTSSGEGTGNSTSLNSNSNTTLLESLLESSKSAEKRDADQKEELRVLADTRFTKADNINQVNPMTWVGRGMLALAQNRLDQARFFFENLTLRECGEILPALLGMAAVKYMEKDYAGALELYGRAITKYPKQSGAATRVGFGMACYRLGQMDRAKAAFRRAHELDSENVEALVGIAVLEMASLDPDVLDPREYRSKSENVIKMISLANLVDHTNAMVQNHLANHYFWKWTPVPGMVSVERGSNTVRGSMASSLEGGDRIRIGHEFETVVALDDDEGMGSENMFKINDAWKFDSAANLKIWKKDYDRVVTLAKGAYNSTNLPEVQAESLYMLARVFHARGDMEQANKFYDKACMLSPELSPARFGLAQTLIWDEAYDEAAAHLRLLLGTCSNATDALAALGLLEVKAGKDRREAFVYLKRAIDLDPFNADLILIEALALQQHESDYPLALDRYRKAVRLLEAQSKAVPADVLTNMGVLCHETKQYGEALEMYEKALKAAENELQDVAATGETDGNEDGTFVRHKDNALFWRYVDTEVIVKSTDGDDKKILIVASSQTDVDFLGVKVGDDISFDMGAETTIKEISKRDDGEIVLIVNDDVDLQSTGSKLKVKRGNGRFRNPLSISIVFNLARLHESSGRIVPAVELHKAILKQHPSYVNSYLRLACIARDCGSLKDCSEWLKMAVAVAPGNPEVLTLVGNLHLSLCDWAPAQNVFDQLLQQKVPKVEAYSMLSLGNIYFNNLNTPNKYSKHLRHAADFYRRILQKDKANAYAANGLGTVLAEKGELFKAKEIFNRVREVSGDTISDTLLNLGHIYLAQKKHPEALQMYQNYMSRTRSSAGAQSTSKSQDDDEAEVLLYISFAYFDWARQTELFNNAKAAPADERYQNSIDYIEQAMKKSKRENVVLRYNWCLIKLQAANCVLQKVNRNIRRTAQEVKNALDGLEESLPILQTMLHWKEEGRKVAISKGMLSGVVNQCKHNIDSAKSHLKEELKNEQDAETLREIQRIEAEATEKQKALKLSLQKEKEAQDLEESEQRARRKMQRVTNLVDGWKQSEAAAAAKKDSTPKKRRKGDAPPGGVDDEAGLFDTEVPADANALFDDSDDEDDEDAEEEQAGVSAPKGTEKELFGDSSSDDEDEEDKPSKKRSMGEGGDEENASKKRKVDDTDD</sequence>
<evidence type="ECO:0000313" key="6">
    <source>
        <dbReference type="EMBL" id="KAL3759352.1"/>
    </source>
</evidence>
<dbReference type="SMART" id="SM00028">
    <property type="entry name" value="TPR"/>
    <property type="match status" value="9"/>
</dbReference>
<feature type="coiled-coil region" evidence="4">
    <location>
        <begin position="676"/>
        <end position="703"/>
    </location>
</feature>
<dbReference type="Pfam" id="PF13174">
    <property type="entry name" value="TPR_6"/>
    <property type="match status" value="1"/>
</dbReference>
<dbReference type="PANTHER" id="PTHR14027">
    <property type="entry name" value="RNA POLYMERASE-ASSOCIATED PROTEIN CTR9"/>
    <property type="match status" value="1"/>
</dbReference>
<dbReference type="SUPFAM" id="SSF48452">
    <property type="entry name" value="TPR-like"/>
    <property type="match status" value="3"/>
</dbReference>
<feature type="repeat" description="TPR" evidence="3">
    <location>
        <begin position="330"/>
        <end position="363"/>
    </location>
</feature>
<dbReference type="Proteomes" id="UP001530293">
    <property type="component" value="Unassembled WGS sequence"/>
</dbReference>
<feature type="compositionally biased region" description="Acidic residues" evidence="5">
    <location>
        <begin position="1293"/>
        <end position="1307"/>
    </location>
</feature>
<dbReference type="EMBL" id="JALLBG020000200">
    <property type="protein sequence ID" value="KAL3759352.1"/>
    <property type="molecule type" value="Genomic_DNA"/>
</dbReference>
<feature type="coiled-coil region" evidence="4">
    <location>
        <begin position="1108"/>
        <end position="1139"/>
    </location>
</feature>
<dbReference type="PANTHER" id="PTHR14027:SF2">
    <property type="entry name" value="RNA POLYMERASE-ASSOCIATED PROTEIN CTR9 HOMOLOG"/>
    <property type="match status" value="1"/>
</dbReference>
<evidence type="ECO:0000256" key="5">
    <source>
        <dbReference type="SAM" id="MobiDB-lite"/>
    </source>
</evidence>